<organism evidence="4 5">
    <name type="scientific">Companilactobacillus halodurans</name>
    <dbReference type="NCBI Taxonomy" id="2584183"/>
    <lineage>
        <taxon>Bacteria</taxon>
        <taxon>Bacillati</taxon>
        <taxon>Bacillota</taxon>
        <taxon>Bacilli</taxon>
        <taxon>Lactobacillales</taxon>
        <taxon>Lactobacillaceae</taxon>
        <taxon>Companilactobacillus</taxon>
    </lineage>
</organism>
<evidence type="ECO:0000256" key="1">
    <source>
        <dbReference type="SAM" id="MobiDB-lite"/>
    </source>
</evidence>
<evidence type="ECO:0000313" key="5">
    <source>
        <dbReference type="Proteomes" id="UP000414364"/>
    </source>
</evidence>
<feature type="domain" description="S-layer protein C-terminal" evidence="3">
    <location>
        <begin position="482"/>
        <end position="527"/>
    </location>
</feature>
<name>A0A5P0ZNW1_9LACO</name>
<keyword evidence="2" id="KW-0732">Signal</keyword>
<comment type="caution">
    <text evidence="4">The sequence shown here is derived from an EMBL/GenBank/DDBJ whole genome shotgun (WGS) entry which is preliminary data.</text>
</comment>
<protein>
    <submittedName>
        <fullName evidence="4">BspA family leucine-rich repeat surface protein</fullName>
    </submittedName>
</protein>
<dbReference type="Proteomes" id="UP000414364">
    <property type="component" value="Unassembled WGS sequence"/>
</dbReference>
<dbReference type="RefSeq" id="WP_153385284.1">
    <property type="nucleotide sequence ID" value="NZ_VDFP01000009.1"/>
</dbReference>
<dbReference type="Gene3D" id="3.80.10.10">
    <property type="entry name" value="Ribonuclease Inhibitor"/>
    <property type="match status" value="1"/>
</dbReference>
<feature type="region of interest" description="Disordered" evidence="1">
    <location>
        <begin position="30"/>
        <end position="55"/>
    </location>
</feature>
<dbReference type="Pfam" id="PF03382">
    <property type="entry name" value="DUF285"/>
    <property type="match status" value="1"/>
</dbReference>
<evidence type="ECO:0000313" key="4">
    <source>
        <dbReference type="EMBL" id="MQS75886.1"/>
    </source>
</evidence>
<accession>A0A5P0ZNW1</accession>
<feature type="compositionally biased region" description="Low complexity" evidence="1">
    <location>
        <begin position="455"/>
        <end position="464"/>
    </location>
</feature>
<proteinExistence type="predicted"/>
<feature type="compositionally biased region" description="Basic and acidic residues" evidence="1">
    <location>
        <begin position="465"/>
        <end position="478"/>
    </location>
</feature>
<dbReference type="EMBL" id="VDFP01000009">
    <property type="protein sequence ID" value="MQS75886.1"/>
    <property type="molecule type" value="Genomic_DNA"/>
</dbReference>
<gene>
    <name evidence="4" type="ORF">FHL06_05725</name>
</gene>
<evidence type="ECO:0000259" key="3">
    <source>
        <dbReference type="Pfam" id="PF03217"/>
    </source>
</evidence>
<reference evidence="4 5" key="1">
    <citation type="journal article" date="2019" name="Syst. Appl. Microbiol.">
        <title>Polyphasic characterization of two novel Lactobacillus spp. isolated from blown salami packages: Description of Lactobacillus halodurans sp. nov. and Lactobacillus salsicarnum sp. nov.</title>
        <authorList>
            <person name="Schuster J.A."/>
            <person name="Klingl A."/>
            <person name="Vogel R.F."/>
            <person name="Ehrmann M.A."/>
        </authorList>
    </citation>
    <scope>NUCLEOTIDE SEQUENCE [LARGE SCALE GENOMIC DNA]</scope>
    <source>
        <strain evidence="4 5">TMW 1.2172</strain>
    </source>
</reference>
<feature type="region of interest" description="Disordered" evidence="1">
    <location>
        <begin position="416"/>
        <end position="478"/>
    </location>
</feature>
<dbReference type="Pfam" id="PF03217">
    <property type="entry name" value="SlpA"/>
    <property type="match status" value="2"/>
</dbReference>
<dbReference type="InterPro" id="IPR005046">
    <property type="entry name" value="DUF285"/>
</dbReference>
<feature type="signal peptide" evidence="2">
    <location>
        <begin position="1"/>
        <end position="30"/>
    </location>
</feature>
<feature type="compositionally biased region" description="Acidic residues" evidence="1">
    <location>
        <begin position="424"/>
        <end position="454"/>
    </location>
</feature>
<feature type="domain" description="S-layer protein C-terminal" evidence="3">
    <location>
        <begin position="551"/>
        <end position="593"/>
    </location>
</feature>
<feature type="compositionally biased region" description="Low complexity" evidence="1">
    <location>
        <begin position="32"/>
        <end position="47"/>
    </location>
</feature>
<feature type="chain" id="PRO_5024372082" evidence="2">
    <location>
        <begin position="31"/>
        <end position="599"/>
    </location>
</feature>
<dbReference type="InterPro" id="IPR024968">
    <property type="entry name" value="SlpA_C_lactobacillus"/>
</dbReference>
<evidence type="ECO:0000256" key="2">
    <source>
        <dbReference type="SAM" id="SignalP"/>
    </source>
</evidence>
<sequence>MKNCIKKMIFGTIAILGLFLGFMQGTNVNAASDDTSSSSTSTSTTTTAPSDVDEQSFGDNATWSIKDNVLYLSGSSIDETENVSYDEGQVIKVPWFEQYSSLKNVTKVVITGTGTDGKLKLPANSASLFRNLPSVTEYEGLDNLDVSDVTDFTDMFQRNTTITNLDLSSFKTDQTVDMTEMFQYDTYLESVDLSGFTGSDLTVKNIFSGTYNIDKIVLGNLNLENAGFTYSSSKVKWVNTDSSDTTGESYPNGEGTWRLKVTSDATNYGDQTFDGVNTLLVNIDPTSFGEKGENFEDVLLSDSTDYQKVVLDGDAYCWELTIPEEDLPKYVGDTIKIEAPEVSGYTPDVSYIELTAKYNNQTSTGSFYNTTNINESGTQYYLSLTPTYDHIVNAKVSTSSLSANIPFSYVFYYTKDSDDSSTTGDEDDDDNSTTTGDEDDDDGNSTTTGDEDDNGNSSSNSDSNYVDKEQTVSTYPDRKAVKVYDKNGNLNETVELAPNTDWYSDQEATINNEKYYRVATNKWIKASDAYVYKSVDKVVKTKDVEYESLKNSHGKAVTNRALAGLSKWKVDKLTELDGEDYYRVATNEFVKAANVNIVK</sequence>
<dbReference type="InterPro" id="IPR032675">
    <property type="entry name" value="LRR_dom_sf"/>
</dbReference>
<dbReference type="AlphaFoldDB" id="A0A5P0ZNW1"/>